<dbReference type="PANTHER" id="PTHR11361">
    <property type="entry name" value="DNA MISMATCH REPAIR PROTEIN MUTS FAMILY MEMBER"/>
    <property type="match status" value="1"/>
</dbReference>
<dbReference type="InterPro" id="IPR000432">
    <property type="entry name" value="DNA_mismatch_repair_MutS_C"/>
</dbReference>
<evidence type="ECO:0000256" key="3">
    <source>
        <dbReference type="ARBA" id="ARBA00022151"/>
    </source>
</evidence>
<dbReference type="GO" id="GO:0005634">
    <property type="term" value="C:nucleus"/>
    <property type="evidence" value="ECO:0007669"/>
    <property type="project" value="UniProtKB-SubCell"/>
</dbReference>
<reference evidence="14" key="3">
    <citation type="submission" date="2025-09" db="UniProtKB">
        <authorList>
            <consortium name="Ensembl"/>
        </authorList>
    </citation>
    <scope>IDENTIFICATION</scope>
</reference>
<dbReference type="GO" id="GO:0030983">
    <property type="term" value="F:mismatched DNA binding"/>
    <property type="evidence" value="ECO:0007669"/>
    <property type="project" value="InterPro"/>
</dbReference>
<dbReference type="InterPro" id="IPR007696">
    <property type="entry name" value="DNA_mismatch_repair_MutS_core"/>
</dbReference>
<evidence type="ECO:0000259" key="13">
    <source>
        <dbReference type="PROSITE" id="PS00486"/>
    </source>
</evidence>
<dbReference type="SUPFAM" id="SSF53150">
    <property type="entry name" value="DNA repair protein MutS, domain II"/>
    <property type="match status" value="1"/>
</dbReference>
<evidence type="ECO:0000256" key="1">
    <source>
        <dbReference type="ARBA" id="ARBA00004123"/>
    </source>
</evidence>
<dbReference type="SUPFAM" id="SSF55271">
    <property type="entry name" value="DNA repair protein MutS, domain I"/>
    <property type="match status" value="1"/>
</dbReference>
<dbReference type="InterPro" id="IPR045076">
    <property type="entry name" value="MutS"/>
</dbReference>
<gene>
    <name evidence="14" type="primary">MSH3</name>
</gene>
<dbReference type="GO" id="GO:0140664">
    <property type="term" value="F:ATP-dependent DNA damage sensor activity"/>
    <property type="evidence" value="ECO:0007669"/>
    <property type="project" value="InterPro"/>
</dbReference>
<reference evidence="14 15" key="1">
    <citation type="submission" date="2020-06" db="EMBL/GenBank/DDBJ databases">
        <authorList>
            <consortium name="Wellcome Sanger Institute Data Sharing"/>
        </authorList>
    </citation>
    <scope>NUCLEOTIDE SEQUENCE [LARGE SCALE GENOMIC DNA]</scope>
</reference>
<feature type="region of interest" description="Disordered" evidence="12">
    <location>
        <begin position="110"/>
        <end position="129"/>
    </location>
</feature>
<evidence type="ECO:0000256" key="11">
    <source>
        <dbReference type="RuleBase" id="RU003756"/>
    </source>
</evidence>
<dbReference type="InterPro" id="IPR036678">
    <property type="entry name" value="MutS_con_dom_sf"/>
</dbReference>
<dbReference type="InterPro" id="IPR007861">
    <property type="entry name" value="DNA_mismatch_repair_MutS_clamp"/>
</dbReference>
<dbReference type="SMART" id="SM00533">
    <property type="entry name" value="MUTSd"/>
    <property type="match status" value="1"/>
</dbReference>
<dbReference type="GO" id="GO:0005524">
    <property type="term" value="F:ATP binding"/>
    <property type="evidence" value="ECO:0007669"/>
    <property type="project" value="UniProtKB-KW"/>
</dbReference>
<feature type="region of interest" description="Disordered" evidence="12">
    <location>
        <begin position="1"/>
        <end position="60"/>
    </location>
</feature>
<dbReference type="Pfam" id="PF00488">
    <property type="entry name" value="MutS_V"/>
    <property type="match status" value="1"/>
</dbReference>
<dbReference type="SMART" id="SM00534">
    <property type="entry name" value="MUTSac"/>
    <property type="match status" value="1"/>
</dbReference>
<dbReference type="GO" id="GO:0006312">
    <property type="term" value="P:mitotic recombination"/>
    <property type="evidence" value="ECO:0007669"/>
    <property type="project" value="TreeGrafter"/>
</dbReference>
<dbReference type="FunFam" id="3.40.1170.10:FF:000004">
    <property type="entry name" value="DNA mismatch repair protein"/>
    <property type="match status" value="1"/>
</dbReference>
<protein>
    <recommendedName>
        <fullName evidence="3 10">DNA mismatch repair protein MSH3</fullName>
    </recommendedName>
    <alternativeName>
        <fullName evidence="3 10">DNA mismatch repair protein MSH3</fullName>
    </alternativeName>
</protein>
<evidence type="ECO:0000256" key="7">
    <source>
        <dbReference type="ARBA" id="ARBA00023125"/>
    </source>
</evidence>
<evidence type="ECO:0000256" key="9">
    <source>
        <dbReference type="ARBA" id="ARBA00023242"/>
    </source>
</evidence>
<dbReference type="Gene3D" id="3.40.50.300">
    <property type="entry name" value="P-loop containing nucleotide triphosphate hydrolases"/>
    <property type="match status" value="1"/>
</dbReference>
<dbReference type="SUPFAM" id="SSF48334">
    <property type="entry name" value="DNA repair protein MutS, domain III"/>
    <property type="match status" value="1"/>
</dbReference>
<dbReference type="Pfam" id="PF05188">
    <property type="entry name" value="MutS_II"/>
    <property type="match status" value="1"/>
</dbReference>
<dbReference type="InterPro" id="IPR016151">
    <property type="entry name" value="DNA_mismatch_repair_MutS_N"/>
</dbReference>
<evidence type="ECO:0000313" key="14">
    <source>
        <dbReference type="Ensembl" id="ENSDCDP00010028396.1"/>
    </source>
</evidence>
<dbReference type="InterPro" id="IPR027417">
    <property type="entry name" value="P-loop_NTPase"/>
</dbReference>
<dbReference type="FunFam" id="3.40.50.300:FF:000870">
    <property type="entry name" value="MutS protein homolog 4"/>
    <property type="match status" value="1"/>
</dbReference>
<evidence type="ECO:0000256" key="6">
    <source>
        <dbReference type="ARBA" id="ARBA00022840"/>
    </source>
</evidence>
<feature type="domain" description="DNA mismatch repair proteins mutS family" evidence="13">
    <location>
        <begin position="853"/>
        <end position="869"/>
    </location>
</feature>
<keyword evidence="8 11" id="KW-0234">DNA repair</keyword>
<evidence type="ECO:0000256" key="2">
    <source>
        <dbReference type="ARBA" id="ARBA00007094"/>
    </source>
</evidence>
<organism evidence="14 15">
    <name type="scientific">Denticeps clupeoides</name>
    <name type="common">denticle herring</name>
    <dbReference type="NCBI Taxonomy" id="299321"/>
    <lineage>
        <taxon>Eukaryota</taxon>
        <taxon>Metazoa</taxon>
        <taxon>Chordata</taxon>
        <taxon>Craniata</taxon>
        <taxon>Vertebrata</taxon>
        <taxon>Euteleostomi</taxon>
        <taxon>Actinopterygii</taxon>
        <taxon>Neopterygii</taxon>
        <taxon>Teleostei</taxon>
        <taxon>Clupei</taxon>
        <taxon>Clupeiformes</taxon>
        <taxon>Denticipitoidei</taxon>
        <taxon>Denticipitidae</taxon>
        <taxon>Denticeps</taxon>
    </lineage>
</organism>
<name>A0AAY4C758_9TELE</name>
<comment type="similarity">
    <text evidence="2">Belongs to the DNA mismatch repair MutS family. MSH3 subfamily.</text>
</comment>
<dbReference type="Pfam" id="PF01624">
    <property type="entry name" value="MutS_I"/>
    <property type="match status" value="1"/>
</dbReference>
<evidence type="ECO:0000256" key="10">
    <source>
        <dbReference type="ARBA" id="ARBA00073774"/>
    </source>
</evidence>
<dbReference type="AlphaFoldDB" id="A0AAY4C758"/>
<comment type="function">
    <text evidence="11">Component of the post-replicative DNA mismatch repair system (MMR).</text>
</comment>
<dbReference type="Pfam" id="PF05192">
    <property type="entry name" value="MutS_III"/>
    <property type="match status" value="1"/>
</dbReference>
<sequence>MHANLSLLKSKSAKNKSSSQASISRFFTRQEGDKNANKSGRNSARPCLGAPGKVSSGRSRVEVYKGDAGGCCECELPHRGPTRRSETGPVKTTVSEPSLNHLKRKAAFSFSQAGGGTGKKSAPEAGVPNKRTRSIYTPLELQFMEIKEKHRDALLCVECGYKYRFFGDDAETAAKELNIFCHPDHNFMTASIPAHRLFVHVRRLVSKGYKVGVVKQTETTAIKASGATRSSLFTRELSALYTKSTLVGEDVNPLLKMGDLEEAEDVVQDSSSNYLMCVSESWGRQSKELVVQPSTGDLMVDCFKDGPSLSELESRVLKVQPVEILVPCDLSEGTERLLRNIALASVQTDDRIRIERRDSQHFEFGEAMKTVKDFYADPTRHCKEKDSYCPYVHLERPVISCLGAVIQYLTEFKLERVLLCTSSFSSSARPLFQTTGAVRGSLLWVLDHTQTPFGRRMMKKWVTQPLTSALEIQARQDAVAEILASGSTALPTVRTLLQRLPDLERGICSIYHKKCSTQEFYLISSVLARLSAELQTLLPAMQSQLCCSLLRGLLLETPSLLAPAQGFLRVLNESAAKKGSKTELFTDLSDFPAIQERKDEMQAVLAEILSHRTEIRQTLRNPSLDYVTVSGQEFLIEVKNSMSSTVPANWVKINSTKVVGRYHTPFIVGKYKRLQQLREQLVIDCGREWVNFLHRFGEHYYILRKGVCHLATLDCLFSLAQVAKDNNYCRPELSDGKQQIVIREGRHPVIDVLLGENDQYVPNDTGLQGDGKRAMIITGPNMGGKSSYIRQVALITIMAQMGSFVPARQASIGIMDGIYTRMGASDNISKGRSSFMEELLEASEILHRATSRSLVILDELGRGTSTHDGIAIAYATLEYFIRDVKSLTLFVTHYPPLCELEKRYPAHVGNYHMAFLLNDWCRIDPFLCKAEPEFITFLYQLTEGAAGRSYGLNVARLAEIPDPILQTATLKSKELEAKVNARRKNVKLFSEVWNISEKMALVNWIQSNP</sequence>
<proteinExistence type="inferred from homology"/>
<dbReference type="InterPro" id="IPR017261">
    <property type="entry name" value="DNA_mismatch_repair_MutS/MSH"/>
</dbReference>
<evidence type="ECO:0000256" key="12">
    <source>
        <dbReference type="SAM" id="MobiDB-lite"/>
    </source>
</evidence>
<keyword evidence="4 11" id="KW-0547">Nucleotide-binding</keyword>
<dbReference type="Gene3D" id="1.10.1420.10">
    <property type="match status" value="2"/>
</dbReference>
<dbReference type="GO" id="GO:0006298">
    <property type="term" value="P:mismatch repair"/>
    <property type="evidence" value="ECO:0007669"/>
    <property type="project" value="InterPro"/>
</dbReference>
<comment type="subcellular location">
    <subcellularLocation>
        <location evidence="1">Nucleus</location>
    </subcellularLocation>
</comment>
<feature type="compositionally biased region" description="Low complexity" evidence="12">
    <location>
        <begin position="1"/>
        <end position="22"/>
    </location>
</feature>
<dbReference type="InterPro" id="IPR007695">
    <property type="entry name" value="DNA_mismatch_repair_MutS-lik_N"/>
</dbReference>
<keyword evidence="15" id="KW-1185">Reference proteome</keyword>
<keyword evidence="9" id="KW-0539">Nucleus</keyword>
<dbReference type="SUPFAM" id="SSF52540">
    <property type="entry name" value="P-loop containing nucleoside triphosphate hydrolases"/>
    <property type="match status" value="1"/>
</dbReference>
<dbReference type="InterPro" id="IPR007860">
    <property type="entry name" value="DNA_mmatch_repair_MutS_con_dom"/>
</dbReference>
<reference evidence="14" key="2">
    <citation type="submission" date="2025-08" db="UniProtKB">
        <authorList>
            <consortium name="Ensembl"/>
        </authorList>
    </citation>
    <scope>IDENTIFICATION</scope>
</reference>
<keyword evidence="7 11" id="KW-0238">DNA-binding</keyword>
<dbReference type="NCBIfam" id="NF003810">
    <property type="entry name" value="PRK05399.1"/>
    <property type="match status" value="1"/>
</dbReference>
<dbReference type="Proteomes" id="UP000694580">
    <property type="component" value="Chromosome 11"/>
</dbReference>
<dbReference type="Gene3D" id="3.40.1170.10">
    <property type="entry name" value="DNA repair protein MutS, domain I"/>
    <property type="match status" value="1"/>
</dbReference>
<evidence type="ECO:0000256" key="4">
    <source>
        <dbReference type="ARBA" id="ARBA00022741"/>
    </source>
</evidence>
<evidence type="ECO:0000256" key="8">
    <source>
        <dbReference type="ARBA" id="ARBA00023204"/>
    </source>
</evidence>
<dbReference type="GO" id="GO:0016447">
    <property type="term" value="P:somatic recombination of immunoglobulin gene segments"/>
    <property type="evidence" value="ECO:0007669"/>
    <property type="project" value="TreeGrafter"/>
</dbReference>
<dbReference type="Gene3D" id="3.30.420.110">
    <property type="entry name" value="MutS, connector domain"/>
    <property type="match status" value="1"/>
</dbReference>
<evidence type="ECO:0000256" key="5">
    <source>
        <dbReference type="ARBA" id="ARBA00022763"/>
    </source>
</evidence>
<evidence type="ECO:0000313" key="15">
    <source>
        <dbReference type="Proteomes" id="UP000694580"/>
    </source>
</evidence>
<keyword evidence="6" id="KW-0067">ATP-binding</keyword>
<keyword evidence="5 11" id="KW-0227">DNA damage</keyword>
<dbReference type="PANTHER" id="PTHR11361:SF122">
    <property type="entry name" value="DNA MISMATCH REPAIR PROTEIN MSH3"/>
    <property type="match status" value="1"/>
</dbReference>
<accession>A0AAY4C758</accession>
<dbReference type="PROSITE" id="PS00486">
    <property type="entry name" value="DNA_MISMATCH_REPAIR_2"/>
    <property type="match status" value="1"/>
</dbReference>
<dbReference type="Pfam" id="PF05190">
    <property type="entry name" value="MutS_IV"/>
    <property type="match status" value="1"/>
</dbReference>
<dbReference type="Ensembl" id="ENSDCDT00010035153.1">
    <property type="protein sequence ID" value="ENSDCDP00010028396.1"/>
    <property type="gene ID" value="ENSDCDG00010016583.1"/>
</dbReference>
<dbReference type="FunFam" id="1.10.1420.10:FF:000004">
    <property type="entry name" value="DNA mismatch repair protein Msh3"/>
    <property type="match status" value="1"/>
</dbReference>
<dbReference type="PIRSF" id="PIRSF037677">
    <property type="entry name" value="DNA_mis_repair_Msh6"/>
    <property type="match status" value="1"/>
</dbReference>
<dbReference type="InterPro" id="IPR036187">
    <property type="entry name" value="DNA_mismatch_repair_MutS_sf"/>
</dbReference>
<dbReference type="GeneTree" id="ENSGT00550000074949"/>